<dbReference type="InterPro" id="IPR036259">
    <property type="entry name" value="MFS_trans_sf"/>
</dbReference>
<evidence type="ECO:0000256" key="1">
    <source>
        <dbReference type="ARBA" id="ARBA00004141"/>
    </source>
</evidence>
<keyword evidence="8" id="KW-1185">Reference proteome</keyword>
<protein>
    <submittedName>
        <fullName evidence="7">MFS transporter</fullName>
    </submittedName>
</protein>
<dbReference type="RefSeq" id="WP_173577888.1">
    <property type="nucleotide sequence ID" value="NZ_WOSW01000026.1"/>
</dbReference>
<dbReference type="Gene3D" id="1.20.1720.10">
    <property type="entry name" value="Multidrug resistance protein D"/>
    <property type="match status" value="1"/>
</dbReference>
<dbReference type="PANTHER" id="PTHR42718">
    <property type="entry name" value="MAJOR FACILITATOR SUPERFAMILY MULTIDRUG TRANSPORTER MFSC"/>
    <property type="match status" value="1"/>
</dbReference>
<dbReference type="PROSITE" id="PS50850">
    <property type="entry name" value="MFS"/>
    <property type="match status" value="1"/>
</dbReference>
<feature type="transmembrane region" description="Helical" evidence="5">
    <location>
        <begin position="33"/>
        <end position="55"/>
    </location>
</feature>
<dbReference type="EMBL" id="WOSW01000026">
    <property type="protein sequence ID" value="NHO33366.1"/>
    <property type="molecule type" value="Genomic_DNA"/>
</dbReference>
<keyword evidence="4 5" id="KW-0472">Membrane</keyword>
<dbReference type="InterPro" id="IPR020846">
    <property type="entry name" value="MFS_dom"/>
</dbReference>
<feature type="transmembrane region" description="Helical" evidence="5">
    <location>
        <begin position="101"/>
        <end position="121"/>
    </location>
</feature>
<feature type="transmembrane region" description="Helical" evidence="5">
    <location>
        <begin position="313"/>
        <end position="333"/>
    </location>
</feature>
<feature type="domain" description="Major facilitator superfamily (MFS) profile" evidence="6">
    <location>
        <begin position="33"/>
        <end position="474"/>
    </location>
</feature>
<comment type="subcellular location">
    <subcellularLocation>
        <location evidence="1">Membrane</location>
        <topology evidence="1">Multi-pass membrane protein</topology>
    </subcellularLocation>
</comment>
<reference evidence="7 8" key="1">
    <citation type="journal article" date="2020" name="Int. J. Syst. Evol. Microbiol.">
        <title>Novel acetic acid bacteria from cider fermentations: Acetobacter conturbans sp. nov. and Acetobacter fallax sp. nov.</title>
        <authorList>
            <person name="Sombolestani A.S."/>
            <person name="Cleenwerck I."/>
            <person name="Cnockaert M."/>
            <person name="Borremans W."/>
            <person name="Wieme A.D."/>
            <person name="De Vuyst L."/>
            <person name="Vandamme P."/>
        </authorList>
    </citation>
    <scope>NUCLEOTIDE SEQUENCE [LARGE SCALE GENOMIC DNA]</scope>
    <source>
        <strain evidence="7 8">LMG 1637</strain>
    </source>
</reference>
<feature type="transmembrane region" description="Helical" evidence="5">
    <location>
        <begin position="75"/>
        <end position="94"/>
    </location>
</feature>
<evidence type="ECO:0000259" key="6">
    <source>
        <dbReference type="PROSITE" id="PS50850"/>
    </source>
</evidence>
<feature type="transmembrane region" description="Helical" evidence="5">
    <location>
        <begin position="284"/>
        <end position="307"/>
    </location>
</feature>
<name>A0ABX0KDZ5_9PROT</name>
<comment type="caution">
    <text evidence="7">The sequence shown here is derived from an EMBL/GenBank/DDBJ whole genome shotgun (WGS) entry which is preliminary data.</text>
</comment>
<evidence type="ECO:0000256" key="2">
    <source>
        <dbReference type="ARBA" id="ARBA00022692"/>
    </source>
</evidence>
<feature type="transmembrane region" description="Helical" evidence="5">
    <location>
        <begin position="187"/>
        <end position="207"/>
    </location>
</feature>
<feature type="transmembrane region" description="Helical" evidence="5">
    <location>
        <begin position="219"/>
        <end position="239"/>
    </location>
</feature>
<feature type="transmembrane region" description="Helical" evidence="5">
    <location>
        <begin position="245"/>
        <end position="263"/>
    </location>
</feature>
<keyword evidence="2 5" id="KW-0812">Transmembrane</keyword>
<feature type="transmembrane region" description="Helical" evidence="5">
    <location>
        <begin position="377"/>
        <end position="394"/>
    </location>
</feature>
<feature type="transmembrane region" description="Helical" evidence="5">
    <location>
        <begin position="160"/>
        <end position="181"/>
    </location>
</feature>
<dbReference type="InterPro" id="IPR011701">
    <property type="entry name" value="MFS"/>
</dbReference>
<sequence>MTTRPPAPPFSASGLSSTADVPDGLYGAARTRAMTAVCLSILLALLDYAIANVALPDISADLHATASETIWVVNAYQLSSLISLLPLAAVGAWIGYARLSIIGVILFMVSSVGCAMAPTLLELSLARAVQGLGAACMLGVNTALIRFIYPKKELGRGITLNMLMVGLGLALGPSVAGVVLAFTTWPWLFWINIPFGALTLFLAQTSLPRSEPRSEMPDPRGALLCVVGLGLLGLGGDGFAHGNNVLINVALLATGVLATAMLVRHEADLSQPILPVDLLRGSGFRVAFLTGLFGYIASNFFLVSLPFALNQHFGWSATATGLLMTSWAAGLILSTNVTKRLADRIPAGQMSSAGLLITATGFVAFRLLPEAPGAFDIAWRIAVAGFGFGVFQVPNNRAMMLSATAGREGGASGMVQMARQGGQTLGAMAVAMTLRIAMTGGTMTCVDGGILFAVTAAMLSASRLLGAGRVRRAG</sequence>
<dbReference type="PANTHER" id="PTHR42718:SF49">
    <property type="entry name" value="EXPORT PROTEIN"/>
    <property type="match status" value="1"/>
</dbReference>
<gene>
    <name evidence="7" type="ORF">GOB84_12475</name>
</gene>
<accession>A0ABX0KDZ5</accession>
<dbReference type="PRINTS" id="PR01036">
    <property type="entry name" value="TCRTETB"/>
</dbReference>
<evidence type="ECO:0000313" key="7">
    <source>
        <dbReference type="EMBL" id="NHO33366.1"/>
    </source>
</evidence>
<keyword evidence="3 5" id="KW-1133">Transmembrane helix</keyword>
<dbReference type="SUPFAM" id="SSF103473">
    <property type="entry name" value="MFS general substrate transporter"/>
    <property type="match status" value="1"/>
</dbReference>
<dbReference type="Pfam" id="PF07690">
    <property type="entry name" value="MFS_1"/>
    <property type="match status" value="1"/>
</dbReference>
<feature type="transmembrane region" description="Helical" evidence="5">
    <location>
        <begin position="345"/>
        <end position="365"/>
    </location>
</feature>
<proteinExistence type="predicted"/>
<evidence type="ECO:0000256" key="3">
    <source>
        <dbReference type="ARBA" id="ARBA00022989"/>
    </source>
</evidence>
<evidence type="ECO:0000256" key="5">
    <source>
        <dbReference type="SAM" id="Phobius"/>
    </source>
</evidence>
<dbReference type="Proteomes" id="UP000615326">
    <property type="component" value="Unassembled WGS sequence"/>
</dbReference>
<organism evidence="7 8">
    <name type="scientific">Acetobacter fallax</name>
    <dbReference type="NCBI Taxonomy" id="1737473"/>
    <lineage>
        <taxon>Bacteria</taxon>
        <taxon>Pseudomonadati</taxon>
        <taxon>Pseudomonadota</taxon>
        <taxon>Alphaproteobacteria</taxon>
        <taxon>Acetobacterales</taxon>
        <taxon>Acetobacteraceae</taxon>
        <taxon>Acetobacter</taxon>
    </lineage>
</organism>
<feature type="transmembrane region" description="Helical" evidence="5">
    <location>
        <begin position="127"/>
        <end position="148"/>
    </location>
</feature>
<dbReference type="Gene3D" id="1.20.1250.20">
    <property type="entry name" value="MFS general substrate transporter like domains"/>
    <property type="match status" value="1"/>
</dbReference>
<evidence type="ECO:0000256" key="4">
    <source>
        <dbReference type="ARBA" id="ARBA00023136"/>
    </source>
</evidence>
<dbReference type="CDD" id="cd17321">
    <property type="entry name" value="MFS_MMR_MDR_like"/>
    <property type="match status" value="1"/>
</dbReference>
<evidence type="ECO:0000313" key="8">
    <source>
        <dbReference type="Proteomes" id="UP000615326"/>
    </source>
</evidence>